<dbReference type="CDD" id="cd12822">
    <property type="entry name" value="TmCorA-like"/>
    <property type="match status" value="1"/>
</dbReference>
<comment type="subcellular location">
    <subcellularLocation>
        <location evidence="1">Cell membrane</location>
        <topology evidence="1">Multi-pass membrane protein</topology>
    </subcellularLocation>
</comment>
<keyword evidence="6 8" id="KW-1133">Transmembrane helix</keyword>
<gene>
    <name evidence="9" type="ORF">HY473_00780</name>
</gene>
<dbReference type="GO" id="GO:0015095">
    <property type="term" value="F:magnesium ion transmembrane transporter activity"/>
    <property type="evidence" value="ECO:0007669"/>
    <property type="project" value="TreeGrafter"/>
</dbReference>
<dbReference type="EMBL" id="JACQMI010000005">
    <property type="protein sequence ID" value="MBI4132621.1"/>
    <property type="molecule type" value="Genomic_DNA"/>
</dbReference>
<comment type="caution">
    <text evidence="9">The sequence shown here is derived from an EMBL/GenBank/DDBJ whole genome shotgun (WGS) entry which is preliminary data.</text>
</comment>
<dbReference type="InterPro" id="IPR002523">
    <property type="entry name" value="MgTranspt_CorA/ZnTranspt_ZntB"/>
</dbReference>
<evidence type="ECO:0000256" key="8">
    <source>
        <dbReference type="SAM" id="Phobius"/>
    </source>
</evidence>
<evidence type="ECO:0000256" key="2">
    <source>
        <dbReference type="ARBA" id="ARBA00009765"/>
    </source>
</evidence>
<reference evidence="9" key="1">
    <citation type="submission" date="2020-07" db="EMBL/GenBank/DDBJ databases">
        <title>Huge and variable diversity of episymbiotic CPR bacteria and DPANN archaea in groundwater ecosystems.</title>
        <authorList>
            <person name="He C.Y."/>
            <person name="Keren R."/>
            <person name="Whittaker M."/>
            <person name="Farag I.F."/>
            <person name="Doudna J."/>
            <person name="Cate J.H.D."/>
            <person name="Banfield J.F."/>
        </authorList>
    </citation>
    <scope>NUCLEOTIDE SEQUENCE</scope>
    <source>
        <strain evidence="9">NC_groundwater_1225_Ag_S-0.1um_56_177</strain>
    </source>
</reference>
<dbReference type="SUPFAM" id="SSF144083">
    <property type="entry name" value="Magnesium transport protein CorA, transmembrane region"/>
    <property type="match status" value="1"/>
</dbReference>
<dbReference type="GO" id="GO:0000287">
    <property type="term" value="F:magnesium ion binding"/>
    <property type="evidence" value="ECO:0007669"/>
    <property type="project" value="TreeGrafter"/>
</dbReference>
<dbReference type="AlphaFoldDB" id="A0A932YYJ8"/>
<keyword evidence="4" id="KW-1003">Cell membrane</keyword>
<keyword evidence="7 8" id="KW-0472">Membrane</keyword>
<dbReference type="Gene3D" id="3.30.460.20">
    <property type="entry name" value="CorA soluble domain-like"/>
    <property type="match status" value="1"/>
</dbReference>
<keyword evidence="3" id="KW-0813">Transport</keyword>
<dbReference type="Gene3D" id="1.20.58.340">
    <property type="entry name" value="Magnesium transport protein CorA, transmembrane region"/>
    <property type="match status" value="2"/>
</dbReference>
<organism evidence="9 10">
    <name type="scientific">Candidatus Sungiibacteriota bacterium</name>
    <dbReference type="NCBI Taxonomy" id="2750080"/>
    <lineage>
        <taxon>Bacteria</taxon>
        <taxon>Candidatus Sungiibacteriota</taxon>
    </lineage>
</organism>
<dbReference type="Proteomes" id="UP000756703">
    <property type="component" value="Unassembled WGS sequence"/>
</dbReference>
<feature type="transmembrane region" description="Helical" evidence="8">
    <location>
        <begin position="245"/>
        <end position="265"/>
    </location>
</feature>
<evidence type="ECO:0000313" key="10">
    <source>
        <dbReference type="Proteomes" id="UP000756703"/>
    </source>
</evidence>
<evidence type="ECO:0000256" key="6">
    <source>
        <dbReference type="ARBA" id="ARBA00022989"/>
    </source>
</evidence>
<sequence>MQTLKARSLAWHHLHTPSAADLKWVRQHFHFHSMVLDELTQPTARPRVESYDDHLYLVLHFPLFDPRERKTHSAEVDFVFTKKELVTVAYESIPPLDDFFRKCSTEKSCEDLYASKTTAHLLFYVLKELYAFALRELDHIQDNVNRIEEEIFSGREREVVEELSVVRRDIIDFRRAIKPQLMTLESLAEHGVVMFGPALQPFFNGLIGEFTKVWDLLENNKEALDALYDNNATLLEVKQNDTMKILTIMAFTTFPLMLFTALFSMDTIATPIIGSPYDFWIIVSIMLAATVSMFLFFKRKKWL</sequence>
<evidence type="ECO:0000256" key="3">
    <source>
        <dbReference type="ARBA" id="ARBA00022448"/>
    </source>
</evidence>
<dbReference type="Pfam" id="PF01544">
    <property type="entry name" value="CorA"/>
    <property type="match status" value="1"/>
</dbReference>
<accession>A0A932YYJ8</accession>
<name>A0A932YYJ8_9BACT</name>
<comment type="similarity">
    <text evidence="2">Belongs to the CorA metal ion transporter (MIT) (TC 1.A.35) family.</text>
</comment>
<dbReference type="InterPro" id="IPR045861">
    <property type="entry name" value="CorA_cytoplasmic_dom"/>
</dbReference>
<protein>
    <submittedName>
        <fullName evidence="9">Magnesium transporter CorA family protein</fullName>
    </submittedName>
</protein>
<dbReference type="GO" id="GO:0050897">
    <property type="term" value="F:cobalt ion binding"/>
    <property type="evidence" value="ECO:0007669"/>
    <property type="project" value="TreeGrafter"/>
</dbReference>
<dbReference type="PANTHER" id="PTHR46494">
    <property type="entry name" value="CORA FAMILY METAL ION TRANSPORTER (EUROFUNG)"/>
    <property type="match status" value="1"/>
</dbReference>
<keyword evidence="5 8" id="KW-0812">Transmembrane</keyword>
<evidence type="ECO:0000256" key="5">
    <source>
        <dbReference type="ARBA" id="ARBA00022692"/>
    </source>
</evidence>
<feature type="transmembrane region" description="Helical" evidence="8">
    <location>
        <begin position="277"/>
        <end position="297"/>
    </location>
</feature>
<evidence type="ECO:0000256" key="7">
    <source>
        <dbReference type="ARBA" id="ARBA00023136"/>
    </source>
</evidence>
<dbReference type="InterPro" id="IPR045863">
    <property type="entry name" value="CorA_TM1_TM2"/>
</dbReference>
<proteinExistence type="inferred from homology"/>
<evidence type="ECO:0000313" key="9">
    <source>
        <dbReference type="EMBL" id="MBI4132621.1"/>
    </source>
</evidence>
<dbReference type="SUPFAM" id="SSF143865">
    <property type="entry name" value="CorA soluble domain-like"/>
    <property type="match status" value="1"/>
</dbReference>
<dbReference type="PANTHER" id="PTHR46494:SF1">
    <property type="entry name" value="CORA FAMILY METAL ION TRANSPORTER (EUROFUNG)"/>
    <property type="match status" value="1"/>
</dbReference>
<evidence type="ECO:0000256" key="4">
    <source>
        <dbReference type="ARBA" id="ARBA00022475"/>
    </source>
</evidence>
<dbReference type="GO" id="GO:0015087">
    <property type="term" value="F:cobalt ion transmembrane transporter activity"/>
    <property type="evidence" value="ECO:0007669"/>
    <property type="project" value="TreeGrafter"/>
</dbReference>
<evidence type="ECO:0000256" key="1">
    <source>
        <dbReference type="ARBA" id="ARBA00004651"/>
    </source>
</evidence>
<dbReference type="GO" id="GO:0005886">
    <property type="term" value="C:plasma membrane"/>
    <property type="evidence" value="ECO:0007669"/>
    <property type="project" value="UniProtKB-SubCell"/>
</dbReference>